<accession>A0A1G6ZZI3</accession>
<evidence type="ECO:0000313" key="4">
    <source>
        <dbReference type="EMBL" id="SDE08088.1"/>
    </source>
</evidence>
<dbReference type="InterPro" id="IPR038592">
    <property type="entry name" value="CheD-like_sf"/>
</dbReference>
<dbReference type="Gene3D" id="3.30.1330.200">
    <property type="match status" value="1"/>
</dbReference>
<dbReference type="GO" id="GO:0006935">
    <property type="term" value="P:chemotaxis"/>
    <property type="evidence" value="ECO:0007669"/>
    <property type="project" value="UniProtKB-UniRule"/>
</dbReference>
<keyword evidence="2 3" id="KW-0378">Hydrolase</keyword>
<gene>
    <name evidence="3" type="primary">cheD</name>
    <name evidence="4" type="ORF">SAMN05661003_103205</name>
</gene>
<dbReference type="Proteomes" id="UP000243205">
    <property type="component" value="Unassembled WGS sequence"/>
</dbReference>
<dbReference type="EC" id="3.5.1.44" evidence="3"/>
<dbReference type="GO" id="GO:0050568">
    <property type="term" value="F:protein-glutamine glutaminase activity"/>
    <property type="evidence" value="ECO:0007669"/>
    <property type="project" value="UniProtKB-UniRule"/>
</dbReference>
<comment type="function">
    <text evidence="3">Probably deamidates glutamine residues to glutamate on methyl-accepting chemotaxis receptors (MCPs), playing an important role in chemotaxis.</text>
</comment>
<dbReference type="OrthoDB" id="9807202at2"/>
<organism evidence="4 5">
    <name type="scientific">Desulfuromonas thiophila</name>
    <dbReference type="NCBI Taxonomy" id="57664"/>
    <lineage>
        <taxon>Bacteria</taxon>
        <taxon>Pseudomonadati</taxon>
        <taxon>Thermodesulfobacteriota</taxon>
        <taxon>Desulfuromonadia</taxon>
        <taxon>Desulfuromonadales</taxon>
        <taxon>Desulfuromonadaceae</taxon>
        <taxon>Desulfuromonas</taxon>
    </lineage>
</organism>
<keyword evidence="5" id="KW-1185">Reference proteome</keyword>
<reference evidence="5" key="1">
    <citation type="submission" date="2016-10" db="EMBL/GenBank/DDBJ databases">
        <authorList>
            <person name="Varghese N."/>
            <person name="Submissions S."/>
        </authorList>
    </citation>
    <scope>NUCLEOTIDE SEQUENCE [LARGE SCALE GENOMIC DNA]</scope>
    <source>
        <strain evidence="5">DSM 8987</strain>
    </source>
</reference>
<proteinExistence type="inferred from homology"/>
<name>A0A1G6ZZI3_9BACT</name>
<protein>
    <recommendedName>
        <fullName evidence="3">Probable chemoreceptor glutamine deamidase CheD</fullName>
        <ecNumber evidence="3">3.5.1.44</ecNumber>
    </recommendedName>
</protein>
<dbReference type="Pfam" id="PF03975">
    <property type="entry name" value="CheD"/>
    <property type="match status" value="1"/>
</dbReference>
<dbReference type="PANTHER" id="PTHR35147">
    <property type="entry name" value="CHEMORECEPTOR GLUTAMINE DEAMIDASE CHED-RELATED"/>
    <property type="match status" value="1"/>
</dbReference>
<dbReference type="STRING" id="57664.SAMN05661003_103205"/>
<comment type="catalytic activity">
    <reaction evidence="3">
        <text>L-glutaminyl-[protein] + H2O = L-glutamyl-[protein] + NH4(+)</text>
        <dbReference type="Rhea" id="RHEA:16441"/>
        <dbReference type="Rhea" id="RHEA-COMP:10207"/>
        <dbReference type="Rhea" id="RHEA-COMP:10208"/>
        <dbReference type="ChEBI" id="CHEBI:15377"/>
        <dbReference type="ChEBI" id="CHEBI:28938"/>
        <dbReference type="ChEBI" id="CHEBI:29973"/>
        <dbReference type="ChEBI" id="CHEBI:30011"/>
        <dbReference type="EC" id="3.5.1.44"/>
    </reaction>
</comment>
<evidence type="ECO:0000256" key="2">
    <source>
        <dbReference type="ARBA" id="ARBA00022801"/>
    </source>
</evidence>
<dbReference type="InterPro" id="IPR011324">
    <property type="entry name" value="Cytotoxic_necrot_fac-like_cat"/>
</dbReference>
<dbReference type="RefSeq" id="WP_092076845.1">
    <property type="nucleotide sequence ID" value="NZ_FNAQ01000003.1"/>
</dbReference>
<dbReference type="EMBL" id="FNAQ01000003">
    <property type="protein sequence ID" value="SDE08088.1"/>
    <property type="molecule type" value="Genomic_DNA"/>
</dbReference>
<evidence type="ECO:0000256" key="1">
    <source>
        <dbReference type="ARBA" id="ARBA00022500"/>
    </source>
</evidence>
<dbReference type="PANTHER" id="PTHR35147:SF3">
    <property type="entry name" value="CHEMORECEPTOR GLUTAMINE DEAMIDASE CHED 1-RELATED"/>
    <property type="match status" value="1"/>
</dbReference>
<comment type="similarity">
    <text evidence="3">Belongs to the CheD family.</text>
</comment>
<evidence type="ECO:0000313" key="5">
    <source>
        <dbReference type="Proteomes" id="UP000243205"/>
    </source>
</evidence>
<sequence length="208" mass="23092">MTSPASPSRYPFLHDPTLTRISLYPGDHVVVSDSNSLLTTVLGSCIAVCLFDPQRRVCGMNHFMLSEASHRDDRLLHSEAGRYGVYAMELLINGLMQQGASRSQLRAKVFGGAALFGQQSTTPQTSIGLLNVRFVEDFLRREGIPVIGQAVGGNQGRVIYFLSSSYSVYVRSIAHNRGQQLQSQETAYQRALRRLRAQADNSVTLWRD</sequence>
<dbReference type="AlphaFoldDB" id="A0A1G6ZZI3"/>
<dbReference type="CDD" id="cd16352">
    <property type="entry name" value="CheD"/>
    <property type="match status" value="1"/>
</dbReference>
<keyword evidence="1 3" id="KW-0145">Chemotaxis</keyword>
<dbReference type="HAMAP" id="MF_01440">
    <property type="entry name" value="CheD"/>
    <property type="match status" value="1"/>
</dbReference>
<evidence type="ECO:0000256" key="3">
    <source>
        <dbReference type="HAMAP-Rule" id="MF_01440"/>
    </source>
</evidence>
<dbReference type="SUPFAM" id="SSF64438">
    <property type="entry name" value="CNF1/YfiH-like putative cysteine hydrolases"/>
    <property type="match status" value="1"/>
</dbReference>
<dbReference type="InterPro" id="IPR005659">
    <property type="entry name" value="Chemorcpt_Glu_NH3ase_CheD"/>
</dbReference>